<keyword evidence="2" id="KW-1185">Reference proteome</keyword>
<evidence type="ECO:0000313" key="2">
    <source>
        <dbReference type="Proteomes" id="UP001432027"/>
    </source>
</evidence>
<gene>
    <name evidence="1" type="ORF">PENTCL1PPCAC_20956</name>
</gene>
<dbReference type="AlphaFoldDB" id="A0AAV5TX23"/>
<evidence type="ECO:0000313" key="1">
    <source>
        <dbReference type="EMBL" id="GMS98781.1"/>
    </source>
</evidence>
<dbReference type="Proteomes" id="UP001432027">
    <property type="component" value="Unassembled WGS sequence"/>
</dbReference>
<comment type="caution">
    <text evidence="1">The sequence shown here is derived from an EMBL/GenBank/DDBJ whole genome shotgun (WGS) entry which is preliminary data.</text>
</comment>
<feature type="non-terminal residue" evidence="1">
    <location>
        <position position="69"/>
    </location>
</feature>
<accession>A0AAV5TX23</accession>
<name>A0AAV5TX23_9BILA</name>
<dbReference type="EMBL" id="BTSX01000005">
    <property type="protein sequence ID" value="GMS98781.1"/>
    <property type="molecule type" value="Genomic_DNA"/>
</dbReference>
<sequence length="69" mass="7543">ACHAVSSLLSAVHPADIDIVSARLKPRLVPQWIHCDKPFAGAGADSIVKKIYINGDHSMHYDYVAANWT</sequence>
<organism evidence="1 2">
    <name type="scientific">Pristionchus entomophagus</name>
    <dbReference type="NCBI Taxonomy" id="358040"/>
    <lineage>
        <taxon>Eukaryota</taxon>
        <taxon>Metazoa</taxon>
        <taxon>Ecdysozoa</taxon>
        <taxon>Nematoda</taxon>
        <taxon>Chromadorea</taxon>
        <taxon>Rhabditida</taxon>
        <taxon>Rhabditina</taxon>
        <taxon>Diplogasteromorpha</taxon>
        <taxon>Diplogasteroidea</taxon>
        <taxon>Neodiplogasteridae</taxon>
        <taxon>Pristionchus</taxon>
    </lineage>
</organism>
<proteinExistence type="predicted"/>
<protein>
    <submittedName>
        <fullName evidence="1">Uncharacterized protein</fullName>
    </submittedName>
</protein>
<reference evidence="1" key="1">
    <citation type="submission" date="2023-10" db="EMBL/GenBank/DDBJ databases">
        <title>Genome assembly of Pristionchus species.</title>
        <authorList>
            <person name="Yoshida K."/>
            <person name="Sommer R.J."/>
        </authorList>
    </citation>
    <scope>NUCLEOTIDE SEQUENCE</scope>
    <source>
        <strain evidence="1">RS0144</strain>
    </source>
</reference>
<feature type="non-terminal residue" evidence="1">
    <location>
        <position position="1"/>
    </location>
</feature>